<evidence type="ECO:0000256" key="2">
    <source>
        <dbReference type="ARBA" id="ARBA00023125"/>
    </source>
</evidence>
<feature type="domain" description="HTH tetR-type" evidence="5">
    <location>
        <begin position="23"/>
        <end position="83"/>
    </location>
</feature>
<organism evidence="6">
    <name type="scientific">Variovorax paradoxus</name>
    <dbReference type="NCBI Taxonomy" id="34073"/>
    <lineage>
        <taxon>Bacteria</taxon>
        <taxon>Pseudomonadati</taxon>
        <taxon>Pseudomonadota</taxon>
        <taxon>Betaproteobacteria</taxon>
        <taxon>Burkholderiales</taxon>
        <taxon>Comamonadaceae</taxon>
        <taxon>Variovorax</taxon>
    </lineage>
</organism>
<protein>
    <submittedName>
        <fullName evidence="6">HTH-type transcriptional regulator BetI</fullName>
    </submittedName>
</protein>
<name>A0A679JBX8_VARPD</name>
<dbReference type="SUPFAM" id="SSF48498">
    <property type="entry name" value="Tetracyclin repressor-like, C-terminal domain"/>
    <property type="match status" value="1"/>
</dbReference>
<dbReference type="InterPro" id="IPR050109">
    <property type="entry name" value="HTH-type_TetR-like_transc_reg"/>
</dbReference>
<dbReference type="SUPFAM" id="SSF46689">
    <property type="entry name" value="Homeodomain-like"/>
    <property type="match status" value="1"/>
</dbReference>
<feature type="DNA-binding region" description="H-T-H motif" evidence="4">
    <location>
        <begin position="46"/>
        <end position="65"/>
    </location>
</feature>
<dbReference type="PANTHER" id="PTHR30055:SF234">
    <property type="entry name" value="HTH-TYPE TRANSCRIPTIONAL REGULATOR BETI"/>
    <property type="match status" value="1"/>
</dbReference>
<sequence>MTTHQRVKKHAERVPKARVDKFSERRAELGEAALTTLAALGYARTSLREIAQNSEFSHGVLHYYFSDKVDLIICSVKQYKARCVTRYDHAVENAATYDELMEGFLQSLGDTLRAEGHVHRLWYDLRSQALFEEAFRADVVQIDKSLEDMIWRIMSRFAELSGRPAGMPPSATYALFDGLFQQALLKHLSGDAQAVPDMQAHVRQAISHLFAAPAAATPSRKAKAV</sequence>
<evidence type="ECO:0000259" key="5">
    <source>
        <dbReference type="PROSITE" id="PS50977"/>
    </source>
</evidence>
<evidence type="ECO:0000313" key="6">
    <source>
        <dbReference type="EMBL" id="CAA2107519.1"/>
    </source>
</evidence>
<reference evidence="6" key="1">
    <citation type="submission" date="2019-12" db="EMBL/GenBank/DDBJ databases">
        <authorList>
            <person name="Cremers G."/>
        </authorList>
    </citation>
    <scope>NUCLEOTIDE SEQUENCE</scope>
    <source>
        <strain evidence="6">Vvax</strain>
    </source>
</reference>
<dbReference type="Gene3D" id="1.10.357.10">
    <property type="entry name" value="Tetracycline Repressor, domain 2"/>
    <property type="match status" value="1"/>
</dbReference>
<keyword evidence="1" id="KW-0805">Transcription regulation</keyword>
<dbReference type="AlphaFoldDB" id="A0A679JBX8"/>
<dbReference type="PANTHER" id="PTHR30055">
    <property type="entry name" value="HTH-TYPE TRANSCRIPTIONAL REGULATOR RUTR"/>
    <property type="match status" value="1"/>
</dbReference>
<dbReference type="Pfam" id="PF00440">
    <property type="entry name" value="TetR_N"/>
    <property type="match status" value="1"/>
</dbReference>
<dbReference type="PROSITE" id="PS50977">
    <property type="entry name" value="HTH_TETR_2"/>
    <property type="match status" value="1"/>
</dbReference>
<accession>A0A679JBX8</accession>
<proteinExistence type="predicted"/>
<dbReference type="InterPro" id="IPR036271">
    <property type="entry name" value="Tet_transcr_reg_TetR-rel_C_sf"/>
</dbReference>
<dbReference type="EMBL" id="LR743507">
    <property type="protein sequence ID" value="CAA2107519.1"/>
    <property type="molecule type" value="Genomic_DNA"/>
</dbReference>
<dbReference type="GO" id="GO:0000976">
    <property type="term" value="F:transcription cis-regulatory region binding"/>
    <property type="evidence" value="ECO:0007669"/>
    <property type="project" value="TreeGrafter"/>
</dbReference>
<dbReference type="GO" id="GO:0003700">
    <property type="term" value="F:DNA-binding transcription factor activity"/>
    <property type="evidence" value="ECO:0007669"/>
    <property type="project" value="TreeGrafter"/>
</dbReference>
<dbReference type="InterPro" id="IPR009057">
    <property type="entry name" value="Homeodomain-like_sf"/>
</dbReference>
<evidence type="ECO:0000256" key="1">
    <source>
        <dbReference type="ARBA" id="ARBA00023015"/>
    </source>
</evidence>
<dbReference type="RefSeq" id="WP_339091812.1">
    <property type="nucleotide sequence ID" value="NZ_LR743507.1"/>
</dbReference>
<gene>
    <name evidence="6" type="primary">betI_3</name>
    <name evidence="6" type="ORF">VVAX_04274</name>
</gene>
<evidence type="ECO:0000256" key="4">
    <source>
        <dbReference type="PROSITE-ProRule" id="PRU00335"/>
    </source>
</evidence>
<dbReference type="InterPro" id="IPR001647">
    <property type="entry name" value="HTH_TetR"/>
</dbReference>
<keyword evidence="3" id="KW-0804">Transcription</keyword>
<evidence type="ECO:0000256" key="3">
    <source>
        <dbReference type="ARBA" id="ARBA00023163"/>
    </source>
</evidence>
<keyword evidence="2 4" id="KW-0238">DNA-binding</keyword>